<accession>A0ABP9ECX7</accession>
<keyword evidence="1" id="KW-0812">Transmembrane</keyword>
<keyword evidence="3" id="KW-1185">Reference proteome</keyword>
<feature type="transmembrane region" description="Helical" evidence="1">
    <location>
        <begin position="15"/>
        <end position="33"/>
    </location>
</feature>
<organism evidence="2 3">
    <name type="scientific">Ferrimonas pelagia</name>
    <dbReference type="NCBI Taxonomy" id="1177826"/>
    <lineage>
        <taxon>Bacteria</taxon>
        <taxon>Pseudomonadati</taxon>
        <taxon>Pseudomonadota</taxon>
        <taxon>Gammaproteobacteria</taxon>
        <taxon>Alteromonadales</taxon>
        <taxon>Ferrimonadaceae</taxon>
        <taxon>Ferrimonas</taxon>
    </lineage>
</organism>
<gene>
    <name evidence="2" type="ORF">GCM10023333_02380</name>
</gene>
<dbReference type="RefSeq" id="WP_345332469.1">
    <property type="nucleotide sequence ID" value="NZ_BAABJZ010000004.1"/>
</dbReference>
<protein>
    <submittedName>
        <fullName evidence="2">Uncharacterized protein</fullName>
    </submittedName>
</protein>
<dbReference type="Proteomes" id="UP001499988">
    <property type="component" value="Unassembled WGS sequence"/>
</dbReference>
<keyword evidence="1" id="KW-0472">Membrane</keyword>
<dbReference type="EMBL" id="BAABJZ010000004">
    <property type="protein sequence ID" value="GAA4873083.1"/>
    <property type="molecule type" value="Genomic_DNA"/>
</dbReference>
<reference evidence="3" key="1">
    <citation type="journal article" date="2019" name="Int. J. Syst. Evol. Microbiol.">
        <title>The Global Catalogue of Microorganisms (GCM) 10K type strain sequencing project: providing services to taxonomists for standard genome sequencing and annotation.</title>
        <authorList>
            <consortium name="The Broad Institute Genomics Platform"/>
            <consortium name="The Broad Institute Genome Sequencing Center for Infectious Disease"/>
            <person name="Wu L."/>
            <person name="Ma J."/>
        </authorList>
    </citation>
    <scope>NUCLEOTIDE SEQUENCE [LARGE SCALE GENOMIC DNA]</scope>
    <source>
        <strain evidence="3">JCM 18401</strain>
    </source>
</reference>
<keyword evidence="1" id="KW-1133">Transmembrane helix</keyword>
<evidence type="ECO:0000256" key="1">
    <source>
        <dbReference type="SAM" id="Phobius"/>
    </source>
</evidence>
<evidence type="ECO:0000313" key="2">
    <source>
        <dbReference type="EMBL" id="GAA4873083.1"/>
    </source>
</evidence>
<feature type="transmembrane region" description="Helical" evidence="1">
    <location>
        <begin position="39"/>
        <end position="59"/>
    </location>
</feature>
<sequence>MTRFQRNGPDGLQKYFLYLIIADWLLLILGGFLLSRVSFVYAAVICIMLLLYNVLLVKLCFIRARRASDGYLLYPVVTACLVAGGLLAWQFLFR</sequence>
<proteinExistence type="predicted"/>
<feature type="transmembrane region" description="Helical" evidence="1">
    <location>
        <begin position="71"/>
        <end position="92"/>
    </location>
</feature>
<evidence type="ECO:0000313" key="3">
    <source>
        <dbReference type="Proteomes" id="UP001499988"/>
    </source>
</evidence>
<name>A0ABP9ECX7_9GAMM</name>
<comment type="caution">
    <text evidence="2">The sequence shown here is derived from an EMBL/GenBank/DDBJ whole genome shotgun (WGS) entry which is preliminary data.</text>
</comment>